<protein>
    <submittedName>
        <fullName evidence="2">Uncharacterized protein</fullName>
    </submittedName>
</protein>
<evidence type="ECO:0000313" key="3">
    <source>
        <dbReference type="Proteomes" id="UP001287356"/>
    </source>
</evidence>
<feature type="compositionally biased region" description="Polar residues" evidence="1">
    <location>
        <begin position="83"/>
        <end position="94"/>
    </location>
</feature>
<feature type="region of interest" description="Disordered" evidence="1">
    <location>
        <begin position="56"/>
        <end position="94"/>
    </location>
</feature>
<name>A0AAE0KLG7_9PEZI</name>
<proteinExistence type="predicted"/>
<accession>A0AAE0KLG7</accession>
<dbReference type="Proteomes" id="UP001287356">
    <property type="component" value="Unassembled WGS sequence"/>
</dbReference>
<evidence type="ECO:0000256" key="1">
    <source>
        <dbReference type="SAM" id="MobiDB-lite"/>
    </source>
</evidence>
<comment type="caution">
    <text evidence="2">The sequence shown here is derived from an EMBL/GenBank/DDBJ whole genome shotgun (WGS) entry which is preliminary data.</text>
</comment>
<sequence>MPRSGLKLRPIADPDLKTPGVVAYSSINEATGTSFSAATDPNSPHAARLARLAVQVQTNEHDSRRRRLDSGSRPSAWLPWLTRGSSHQQQPNTRQLAYPGEATRQQTWTTGDAAARALPSTASFDAASNYTASSSAYVSYATTQDQATYSPHGWASSPTRSSASSAGPLTAAYVPEANVVTVSPPGTQEPLPLEVVRYRTDTKTAYRVKGVGQEHASGKRKLKRELYVSAPVGSNEAALFDAIADANSR</sequence>
<evidence type="ECO:0000313" key="2">
    <source>
        <dbReference type="EMBL" id="KAK3378849.1"/>
    </source>
</evidence>
<gene>
    <name evidence="2" type="ORF">B0T24DRAFT_716545</name>
</gene>
<dbReference type="AlphaFoldDB" id="A0AAE0KLG7"/>
<dbReference type="EMBL" id="JAULSN010000002">
    <property type="protein sequence ID" value="KAK3378849.1"/>
    <property type="molecule type" value="Genomic_DNA"/>
</dbReference>
<organism evidence="2 3">
    <name type="scientific">Lasiosphaeria ovina</name>
    <dbReference type="NCBI Taxonomy" id="92902"/>
    <lineage>
        <taxon>Eukaryota</taxon>
        <taxon>Fungi</taxon>
        <taxon>Dikarya</taxon>
        <taxon>Ascomycota</taxon>
        <taxon>Pezizomycotina</taxon>
        <taxon>Sordariomycetes</taxon>
        <taxon>Sordariomycetidae</taxon>
        <taxon>Sordariales</taxon>
        <taxon>Lasiosphaeriaceae</taxon>
        <taxon>Lasiosphaeria</taxon>
    </lineage>
</organism>
<keyword evidence="3" id="KW-1185">Reference proteome</keyword>
<reference evidence="2" key="1">
    <citation type="journal article" date="2023" name="Mol. Phylogenet. Evol.">
        <title>Genome-scale phylogeny and comparative genomics of the fungal order Sordariales.</title>
        <authorList>
            <person name="Hensen N."/>
            <person name="Bonometti L."/>
            <person name="Westerberg I."/>
            <person name="Brannstrom I.O."/>
            <person name="Guillou S."/>
            <person name="Cros-Aarteil S."/>
            <person name="Calhoun S."/>
            <person name="Haridas S."/>
            <person name="Kuo A."/>
            <person name="Mondo S."/>
            <person name="Pangilinan J."/>
            <person name="Riley R."/>
            <person name="LaButti K."/>
            <person name="Andreopoulos B."/>
            <person name="Lipzen A."/>
            <person name="Chen C."/>
            <person name="Yan M."/>
            <person name="Daum C."/>
            <person name="Ng V."/>
            <person name="Clum A."/>
            <person name="Steindorff A."/>
            <person name="Ohm R.A."/>
            <person name="Martin F."/>
            <person name="Silar P."/>
            <person name="Natvig D.O."/>
            <person name="Lalanne C."/>
            <person name="Gautier V."/>
            <person name="Ament-Velasquez S.L."/>
            <person name="Kruys A."/>
            <person name="Hutchinson M.I."/>
            <person name="Powell A.J."/>
            <person name="Barry K."/>
            <person name="Miller A.N."/>
            <person name="Grigoriev I.V."/>
            <person name="Debuchy R."/>
            <person name="Gladieux P."/>
            <person name="Hiltunen Thoren M."/>
            <person name="Johannesson H."/>
        </authorList>
    </citation>
    <scope>NUCLEOTIDE SEQUENCE</scope>
    <source>
        <strain evidence="2">CBS 958.72</strain>
    </source>
</reference>
<reference evidence="2" key="2">
    <citation type="submission" date="2023-06" db="EMBL/GenBank/DDBJ databases">
        <authorList>
            <consortium name="Lawrence Berkeley National Laboratory"/>
            <person name="Haridas S."/>
            <person name="Hensen N."/>
            <person name="Bonometti L."/>
            <person name="Westerberg I."/>
            <person name="Brannstrom I.O."/>
            <person name="Guillou S."/>
            <person name="Cros-Aarteil S."/>
            <person name="Calhoun S."/>
            <person name="Kuo A."/>
            <person name="Mondo S."/>
            <person name="Pangilinan J."/>
            <person name="Riley R."/>
            <person name="Labutti K."/>
            <person name="Andreopoulos B."/>
            <person name="Lipzen A."/>
            <person name="Chen C."/>
            <person name="Yanf M."/>
            <person name="Daum C."/>
            <person name="Ng V."/>
            <person name="Clum A."/>
            <person name="Steindorff A."/>
            <person name="Ohm R."/>
            <person name="Martin F."/>
            <person name="Silar P."/>
            <person name="Natvig D."/>
            <person name="Lalanne C."/>
            <person name="Gautier V."/>
            <person name="Ament-Velasquez S.L."/>
            <person name="Kruys A."/>
            <person name="Hutchinson M.I."/>
            <person name="Powell A.J."/>
            <person name="Barry K."/>
            <person name="Miller A.N."/>
            <person name="Grigoriev I.V."/>
            <person name="Debuchy R."/>
            <person name="Gladieux P."/>
            <person name="Thoren M.H."/>
            <person name="Johannesson H."/>
        </authorList>
    </citation>
    <scope>NUCLEOTIDE SEQUENCE</scope>
    <source>
        <strain evidence="2">CBS 958.72</strain>
    </source>
</reference>